<dbReference type="KEGG" id="psi:S70_01980"/>
<reference evidence="2 3" key="1">
    <citation type="journal article" date="2012" name="J. Bacteriol.">
        <title>Complete Genome Sequence of Providencia stuartii Clinical Isolate MRSN 2154.</title>
        <authorList>
            <person name="Clifford R.J."/>
            <person name="Hang J."/>
            <person name="Riley M.C."/>
            <person name="Onmus-Leone F."/>
            <person name="Kuschner R.A."/>
            <person name="Lesho E.P."/>
            <person name="Waterman P.E."/>
        </authorList>
    </citation>
    <scope>NUCLEOTIDE SEQUENCE [LARGE SCALE GENOMIC DNA]</scope>
    <source>
        <strain evidence="2 3">MRSN 2154</strain>
    </source>
</reference>
<feature type="transmembrane region" description="Helical" evidence="1">
    <location>
        <begin position="81"/>
        <end position="98"/>
    </location>
</feature>
<keyword evidence="1" id="KW-0472">Membrane</keyword>
<dbReference type="HOGENOM" id="CLU_1676316_0_0_6"/>
<evidence type="ECO:0000256" key="1">
    <source>
        <dbReference type="SAM" id="Phobius"/>
    </source>
</evidence>
<dbReference type="Proteomes" id="UP000005012">
    <property type="component" value="Chromosome"/>
</dbReference>
<dbReference type="EMBL" id="CP003488">
    <property type="protein sequence ID" value="AFH92291.1"/>
    <property type="molecule type" value="Genomic_DNA"/>
</dbReference>
<dbReference type="AlphaFoldDB" id="A0A140NHC5"/>
<name>A0A140NHC5_PROSM</name>
<feature type="transmembrane region" description="Helical" evidence="1">
    <location>
        <begin position="7"/>
        <end position="26"/>
    </location>
</feature>
<keyword evidence="1" id="KW-0812">Transmembrane</keyword>
<reference evidence="3" key="2">
    <citation type="submission" date="2012-04" db="EMBL/GenBank/DDBJ databases">
        <title>Complete genome sequence of Providencia stuartii clinical isolate MRSN 2154.</title>
        <authorList>
            <person name="Clifford R.J."/>
            <person name="Hang J."/>
            <person name="Riley M.C."/>
            <person name="Onmus-Leone F."/>
            <person name="Kuschner R.A."/>
            <person name="Lesho E.P."/>
            <person name="Waterman P.E."/>
        </authorList>
    </citation>
    <scope>NUCLEOTIDE SEQUENCE [LARGE SCALE GENOMIC DNA]</scope>
    <source>
        <strain evidence="3">MRSN 2154</strain>
    </source>
</reference>
<gene>
    <name evidence="2" type="ordered locus">S70_01980</name>
</gene>
<accession>A0A140NHC5</accession>
<feature type="transmembrane region" description="Helical" evidence="1">
    <location>
        <begin position="110"/>
        <end position="138"/>
    </location>
</feature>
<evidence type="ECO:0000313" key="2">
    <source>
        <dbReference type="EMBL" id="AFH92291.1"/>
    </source>
</evidence>
<evidence type="ECO:0000313" key="3">
    <source>
        <dbReference type="Proteomes" id="UP000005012"/>
    </source>
</evidence>
<protein>
    <submittedName>
        <fullName evidence="2">Uncharacterized protein</fullName>
    </submittedName>
</protein>
<organism evidence="2 3">
    <name type="scientific">Providencia stuartii (strain MRSN 2154)</name>
    <dbReference type="NCBI Taxonomy" id="1157951"/>
    <lineage>
        <taxon>Bacteria</taxon>
        <taxon>Pseudomonadati</taxon>
        <taxon>Pseudomonadota</taxon>
        <taxon>Gammaproteobacteria</taxon>
        <taxon>Enterobacterales</taxon>
        <taxon>Morganellaceae</taxon>
        <taxon>Providencia</taxon>
    </lineage>
</organism>
<sequence length="157" mass="18472">MPSNNHNALISCLSLCFGIICYYLQAVQQLFFPFYREGANTYLLLLAYYKSMSLYLLGYWLFLIPVFYFYLKNSLNHFHRYLLYFLIPGLFSILLWFIELLPRSHQIEGLIIEIIVADILFAYIIGGTFIIALVAVMCDFLIQKIALKWNTVLRRSQ</sequence>
<proteinExistence type="predicted"/>
<feature type="transmembrane region" description="Helical" evidence="1">
    <location>
        <begin position="46"/>
        <end position="69"/>
    </location>
</feature>
<keyword evidence="1" id="KW-1133">Transmembrane helix</keyword>